<name>A0A1P8KE17_9BURK</name>
<evidence type="ECO:0000256" key="2">
    <source>
        <dbReference type="ARBA" id="ARBA00022989"/>
    </source>
</evidence>
<dbReference type="EMBL" id="CP019239">
    <property type="protein sequence ID" value="APW44249.1"/>
    <property type="molecule type" value="Genomic_DNA"/>
</dbReference>
<feature type="transmembrane region" description="Helical" evidence="4">
    <location>
        <begin position="21"/>
        <end position="42"/>
    </location>
</feature>
<evidence type="ECO:0000313" key="7">
    <source>
        <dbReference type="Proteomes" id="UP000186110"/>
    </source>
</evidence>
<dbReference type="PANTHER" id="PTHR23537:SF1">
    <property type="entry name" value="SUGAR TRANSPORTER"/>
    <property type="match status" value="1"/>
</dbReference>
<dbReference type="InterPro" id="IPR020846">
    <property type="entry name" value="MFS_dom"/>
</dbReference>
<reference evidence="6 7" key="1">
    <citation type="submission" date="2017-01" db="EMBL/GenBank/DDBJ databases">
        <authorList>
            <person name="Mah S.A."/>
            <person name="Swanson W.J."/>
            <person name="Moy G.W."/>
            <person name="Vacquier V.D."/>
        </authorList>
    </citation>
    <scope>NUCLEOTIDE SEQUENCE [LARGE SCALE GENOMIC DNA]</scope>
    <source>
        <strain evidence="6 7">DSM 22694</strain>
    </source>
</reference>
<dbReference type="KEGG" id="rsb:RS694_18080"/>
<keyword evidence="7" id="KW-1185">Reference proteome</keyword>
<evidence type="ECO:0000259" key="5">
    <source>
        <dbReference type="PROSITE" id="PS50850"/>
    </source>
</evidence>
<protein>
    <submittedName>
        <fullName evidence="6">MFS transporter</fullName>
    </submittedName>
</protein>
<dbReference type="Pfam" id="PF06779">
    <property type="entry name" value="MFS_4"/>
    <property type="match status" value="1"/>
</dbReference>
<proteinExistence type="predicted"/>
<sequence length="412" mass="43417">MPRAPFERHRHNPPMHSPKPLAIALAGMLSLAVAMGIGRFAFTPLLPMMLHDGVINLPTASWLATANYLGYWLGAMACALQPWVWSRWPGLRPVVHTSAVRMGLVATVLLTCGMAWHWPVVWPLWRFLAGVISAVVFVYTSGWCLARLAALGAPRLSGIIFVGPGLGITVSGLAATAMVASGVTAATGWLAFGALAVVLTALAWPQLHGKVPATPPPAGPSGAASHGEVAVLALAYGLAGFGYIITATFLPVIARQALPGSVWLDLFWPLLGLGVAAGALLTIRLPVHWDRRHLLMGCYAMQACGVLMGVYLPSLLGFALGSLLIGLPFTAITLFAMQEVRRLRPHGASALIGLLTAVYGVGQIAGPPLVAWLLHHSASPAQGFAVSLQIAAGTLLIGVALYGWLVRRYPLH</sequence>
<feature type="transmembrane region" description="Helical" evidence="4">
    <location>
        <begin position="318"/>
        <end position="337"/>
    </location>
</feature>
<feature type="transmembrane region" description="Helical" evidence="4">
    <location>
        <begin position="386"/>
        <end position="406"/>
    </location>
</feature>
<keyword evidence="2 4" id="KW-1133">Transmembrane helix</keyword>
<organism evidence="6 7">
    <name type="scientific">Rhodoferax saidenbachensis</name>
    <dbReference type="NCBI Taxonomy" id="1484693"/>
    <lineage>
        <taxon>Bacteria</taxon>
        <taxon>Pseudomonadati</taxon>
        <taxon>Pseudomonadota</taxon>
        <taxon>Betaproteobacteria</taxon>
        <taxon>Burkholderiales</taxon>
        <taxon>Comamonadaceae</taxon>
        <taxon>Rhodoferax</taxon>
    </lineage>
</organism>
<dbReference type="InterPro" id="IPR010645">
    <property type="entry name" value="MFS_4"/>
</dbReference>
<dbReference type="GO" id="GO:0005886">
    <property type="term" value="C:plasma membrane"/>
    <property type="evidence" value="ECO:0007669"/>
    <property type="project" value="TreeGrafter"/>
</dbReference>
<dbReference type="PANTHER" id="PTHR23537">
    <property type="match status" value="1"/>
</dbReference>
<feature type="transmembrane region" description="Helical" evidence="4">
    <location>
        <begin position="266"/>
        <end position="287"/>
    </location>
</feature>
<gene>
    <name evidence="6" type="ORF">RS694_18080</name>
</gene>
<feature type="domain" description="Major facilitator superfamily (MFS) profile" evidence="5">
    <location>
        <begin position="228"/>
        <end position="412"/>
    </location>
</feature>
<dbReference type="eggNOG" id="COG2814">
    <property type="taxonomic scope" value="Bacteria"/>
</dbReference>
<dbReference type="GO" id="GO:0022857">
    <property type="term" value="F:transmembrane transporter activity"/>
    <property type="evidence" value="ECO:0007669"/>
    <property type="project" value="InterPro"/>
</dbReference>
<evidence type="ECO:0000256" key="4">
    <source>
        <dbReference type="SAM" id="Phobius"/>
    </source>
</evidence>
<dbReference type="STRING" id="1484693.RS694_18080"/>
<keyword evidence="1 4" id="KW-0812">Transmembrane</keyword>
<dbReference type="CDD" id="cd06180">
    <property type="entry name" value="MFS_YjiJ"/>
    <property type="match status" value="1"/>
</dbReference>
<dbReference type="Gene3D" id="1.20.1250.20">
    <property type="entry name" value="MFS general substrate transporter like domains"/>
    <property type="match status" value="1"/>
</dbReference>
<evidence type="ECO:0000256" key="3">
    <source>
        <dbReference type="ARBA" id="ARBA00023136"/>
    </source>
</evidence>
<dbReference type="PROSITE" id="PS50850">
    <property type="entry name" value="MFS"/>
    <property type="match status" value="1"/>
</dbReference>
<accession>A0A1P8KE17</accession>
<feature type="transmembrane region" description="Helical" evidence="4">
    <location>
        <begin position="186"/>
        <end position="204"/>
    </location>
</feature>
<keyword evidence="3 4" id="KW-0472">Membrane</keyword>
<dbReference type="SUPFAM" id="SSF103473">
    <property type="entry name" value="MFS general substrate transporter"/>
    <property type="match status" value="1"/>
</dbReference>
<feature type="transmembrane region" description="Helical" evidence="4">
    <location>
        <begin position="294"/>
        <end position="312"/>
    </location>
</feature>
<feature type="transmembrane region" description="Helical" evidence="4">
    <location>
        <begin position="349"/>
        <end position="374"/>
    </location>
</feature>
<dbReference type="AlphaFoldDB" id="A0A1P8KE17"/>
<feature type="transmembrane region" description="Helical" evidence="4">
    <location>
        <begin position="158"/>
        <end position="180"/>
    </location>
</feature>
<feature type="transmembrane region" description="Helical" evidence="4">
    <location>
        <begin position="98"/>
        <end position="118"/>
    </location>
</feature>
<evidence type="ECO:0000313" key="6">
    <source>
        <dbReference type="EMBL" id="APW44249.1"/>
    </source>
</evidence>
<evidence type="ECO:0000256" key="1">
    <source>
        <dbReference type="ARBA" id="ARBA00022692"/>
    </source>
</evidence>
<feature type="transmembrane region" description="Helical" evidence="4">
    <location>
        <begin position="124"/>
        <end position="146"/>
    </location>
</feature>
<dbReference type="Proteomes" id="UP000186110">
    <property type="component" value="Chromosome"/>
</dbReference>
<feature type="transmembrane region" description="Helical" evidence="4">
    <location>
        <begin position="229"/>
        <end position="254"/>
    </location>
</feature>
<dbReference type="InterPro" id="IPR036259">
    <property type="entry name" value="MFS_trans_sf"/>
</dbReference>
<feature type="transmembrane region" description="Helical" evidence="4">
    <location>
        <begin position="62"/>
        <end position="86"/>
    </location>
</feature>